<dbReference type="SMART" id="SM00382">
    <property type="entry name" value="AAA"/>
    <property type="match status" value="1"/>
</dbReference>
<name>A0ABU2BWN0_9ACTN</name>
<dbReference type="Pfam" id="PF00005">
    <property type="entry name" value="ABC_tran"/>
    <property type="match status" value="1"/>
</dbReference>
<organism evidence="6 7">
    <name type="scientific">Nocardioides marmoribigeumensis</name>
    <dbReference type="NCBI Taxonomy" id="433649"/>
    <lineage>
        <taxon>Bacteria</taxon>
        <taxon>Bacillati</taxon>
        <taxon>Actinomycetota</taxon>
        <taxon>Actinomycetes</taxon>
        <taxon>Propionibacteriales</taxon>
        <taxon>Nocardioidaceae</taxon>
        <taxon>Nocardioides</taxon>
    </lineage>
</organism>
<dbReference type="InterPro" id="IPR003439">
    <property type="entry name" value="ABC_transporter-like_ATP-bd"/>
</dbReference>
<evidence type="ECO:0000256" key="1">
    <source>
        <dbReference type="ARBA" id="ARBA00005417"/>
    </source>
</evidence>
<dbReference type="InterPro" id="IPR027417">
    <property type="entry name" value="P-loop_NTPase"/>
</dbReference>
<dbReference type="Proteomes" id="UP001183648">
    <property type="component" value="Unassembled WGS sequence"/>
</dbReference>
<dbReference type="PROSITE" id="PS50893">
    <property type="entry name" value="ABC_TRANSPORTER_2"/>
    <property type="match status" value="1"/>
</dbReference>
<reference evidence="6 7" key="1">
    <citation type="submission" date="2023-07" db="EMBL/GenBank/DDBJ databases">
        <title>Sequencing the genomes of 1000 actinobacteria strains.</title>
        <authorList>
            <person name="Klenk H.-P."/>
        </authorList>
    </citation>
    <scope>NUCLEOTIDE SEQUENCE [LARGE SCALE GENOMIC DNA]</scope>
    <source>
        <strain evidence="6 7">DSM 19426</strain>
    </source>
</reference>
<dbReference type="SUPFAM" id="SSF52540">
    <property type="entry name" value="P-loop containing nucleoside triphosphate hydrolases"/>
    <property type="match status" value="1"/>
</dbReference>
<dbReference type="Gene3D" id="3.40.50.300">
    <property type="entry name" value="P-loop containing nucleotide triphosphate hydrolases"/>
    <property type="match status" value="1"/>
</dbReference>
<keyword evidence="3" id="KW-0547">Nucleotide-binding</keyword>
<sequence length="287" mass="30920">MTTTIEAHRLVRRFGRFRALDGLDLVTRPGVTGLLGPNGAGKTTLLRVLATVTPHDEGTLRVLGHDPSTDVGRLAVRRSLGYLPQDAGFHPGFTVFEAVDYVAVLKEHTRSRARHDEVRRVLGLVGLSDVATSKVRTLSGGMRRRLGLAQALLGTPDLLVLDEPTVGLDPEQRIRFRDLVAEAGHGRTVVLSTHQTEDVAAVCSHVVVVNRGQSLFDGTVEELTALAEGRVWLDDRRDPRAQAAWRLSGGVFHHVGDPPAGAELVAPAIEDAYLLLLGPDATQESAA</sequence>
<dbReference type="GO" id="GO:0005524">
    <property type="term" value="F:ATP binding"/>
    <property type="evidence" value="ECO:0007669"/>
    <property type="project" value="UniProtKB-KW"/>
</dbReference>
<dbReference type="InterPro" id="IPR017871">
    <property type="entry name" value="ABC_transporter-like_CS"/>
</dbReference>
<comment type="caution">
    <text evidence="6">The sequence shown here is derived from an EMBL/GenBank/DDBJ whole genome shotgun (WGS) entry which is preliminary data.</text>
</comment>
<evidence type="ECO:0000313" key="7">
    <source>
        <dbReference type="Proteomes" id="UP001183648"/>
    </source>
</evidence>
<evidence type="ECO:0000256" key="2">
    <source>
        <dbReference type="ARBA" id="ARBA00022448"/>
    </source>
</evidence>
<comment type="similarity">
    <text evidence="1">Belongs to the ABC transporter superfamily.</text>
</comment>
<evidence type="ECO:0000259" key="5">
    <source>
        <dbReference type="PROSITE" id="PS50893"/>
    </source>
</evidence>
<protein>
    <submittedName>
        <fullName evidence="6">ABC-2 type transport system ATP-binding protein</fullName>
    </submittedName>
</protein>
<gene>
    <name evidence="6" type="ORF">J2S63_001477</name>
</gene>
<dbReference type="PANTHER" id="PTHR43335:SF2">
    <property type="entry name" value="ABC TRANSPORTER, ATP-BINDING PROTEIN"/>
    <property type="match status" value="1"/>
</dbReference>
<dbReference type="EMBL" id="JAVDYG010000001">
    <property type="protein sequence ID" value="MDR7361924.1"/>
    <property type="molecule type" value="Genomic_DNA"/>
</dbReference>
<dbReference type="RefSeq" id="WP_310300649.1">
    <property type="nucleotide sequence ID" value="NZ_BAAAPS010000008.1"/>
</dbReference>
<evidence type="ECO:0000256" key="4">
    <source>
        <dbReference type="ARBA" id="ARBA00022840"/>
    </source>
</evidence>
<feature type="domain" description="ABC transporter" evidence="5">
    <location>
        <begin position="5"/>
        <end position="236"/>
    </location>
</feature>
<dbReference type="InterPro" id="IPR003593">
    <property type="entry name" value="AAA+_ATPase"/>
</dbReference>
<evidence type="ECO:0000256" key="3">
    <source>
        <dbReference type="ARBA" id="ARBA00022741"/>
    </source>
</evidence>
<accession>A0ABU2BWN0</accession>
<keyword evidence="4 6" id="KW-0067">ATP-binding</keyword>
<dbReference type="PROSITE" id="PS00211">
    <property type="entry name" value="ABC_TRANSPORTER_1"/>
    <property type="match status" value="1"/>
</dbReference>
<keyword evidence="2" id="KW-0813">Transport</keyword>
<keyword evidence="7" id="KW-1185">Reference proteome</keyword>
<evidence type="ECO:0000313" key="6">
    <source>
        <dbReference type="EMBL" id="MDR7361924.1"/>
    </source>
</evidence>
<proteinExistence type="inferred from homology"/>
<dbReference type="PANTHER" id="PTHR43335">
    <property type="entry name" value="ABC TRANSPORTER, ATP-BINDING PROTEIN"/>
    <property type="match status" value="1"/>
</dbReference>